<reference evidence="2 3" key="1">
    <citation type="submission" date="2024-02" db="EMBL/GenBank/DDBJ databases">
        <authorList>
            <person name="Vignale AGUSTIN F."/>
            <person name="Sosa J E."/>
            <person name="Modenutti C."/>
        </authorList>
    </citation>
    <scope>NUCLEOTIDE SEQUENCE [LARGE SCALE GENOMIC DNA]</scope>
</reference>
<keyword evidence="3" id="KW-1185">Reference proteome</keyword>
<comment type="caution">
    <text evidence="2">The sequence shown here is derived from an EMBL/GenBank/DDBJ whole genome shotgun (WGS) entry which is preliminary data.</text>
</comment>
<proteinExistence type="predicted"/>
<dbReference type="EMBL" id="CAUOFW020002169">
    <property type="protein sequence ID" value="CAK9151781.1"/>
    <property type="molecule type" value="Genomic_DNA"/>
</dbReference>
<gene>
    <name evidence="2" type="ORF">ILEXP_LOCUS19947</name>
</gene>
<name>A0ABC8S6H4_9AQUA</name>
<sequence length="112" mass="12219">MDSKALSITFLTGESMSSGGRETVKVVIINTQYVDTDAVSFKSVVQRFTGKDSMVGSESSSSTRQIRVRGGVEMSPASDSVISRGLSFKDFDRLLKELPPLDELYRLCADSN</sequence>
<dbReference type="PANTHER" id="PTHR34777:SF1">
    <property type="entry name" value="VQ MOTIF-CONTAINING PROTEIN 10"/>
    <property type="match status" value="1"/>
</dbReference>
<organism evidence="2 3">
    <name type="scientific">Ilex paraguariensis</name>
    <name type="common">yerba mate</name>
    <dbReference type="NCBI Taxonomy" id="185542"/>
    <lineage>
        <taxon>Eukaryota</taxon>
        <taxon>Viridiplantae</taxon>
        <taxon>Streptophyta</taxon>
        <taxon>Embryophyta</taxon>
        <taxon>Tracheophyta</taxon>
        <taxon>Spermatophyta</taxon>
        <taxon>Magnoliopsida</taxon>
        <taxon>eudicotyledons</taxon>
        <taxon>Gunneridae</taxon>
        <taxon>Pentapetalae</taxon>
        <taxon>asterids</taxon>
        <taxon>campanulids</taxon>
        <taxon>Aquifoliales</taxon>
        <taxon>Aquifoliaceae</taxon>
        <taxon>Ilex</taxon>
    </lineage>
</organism>
<evidence type="ECO:0000259" key="1">
    <source>
        <dbReference type="Pfam" id="PF05678"/>
    </source>
</evidence>
<dbReference type="InterPro" id="IPR039608">
    <property type="entry name" value="VQ_1/10"/>
</dbReference>
<accession>A0ABC8S6H4</accession>
<evidence type="ECO:0000313" key="3">
    <source>
        <dbReference type="Proteomes" id="UP001642360"/>
    </source>
</evidence>
<dbReference type="Proteomes" id="UP001642360">
    <property type="component" value="Unassembled WGS sequence"/>
</dbReference>
<dbReference type="PANTHER" id="PTHR34777">
    <property type="entry name" value="VQ MOTIF-CONTAINING PROTEIN 10"/>
    <property type="match status" value="1"/>
</dbReference>
<dbReference type="InterPro" id="IPR008889">
    <property type="entry name" value="VQ"/>
</dbReference>
<evidence type="ECO:0000313" key="2">
    <source>
        <dbReference type="EMBL" id="CAK9151781.1"/>
    </source>
</evidence>
<protein>
    <recommendedName>
        <fullName evidence="1">VQ domain-containing protein</fullName>
    </recommendedName>
</protein>
<dbReference type="Pfam" id="PF05678">
    <property type="entry name" value="VQ"/>
    <property type="match status" value="1"/>
</dbReference>
<dbReference type="AlphaFoldDB" id="A0ABC8S6H4"/>
<feature type="domain" description="VQ" evidence="1">
    <location>
        <begin position="28"/>
        <end position="53"/>
    </location>
</feature>